<sequence length="67" mass="7627">MTEPFKNTTLESNDAFKSAEENFSLLQESYPSPEKTVISNITPSRKDTSKRTGFLDEKEVILNQKDT</sequence>
<feature type="region of interest" description="Disordered" evidence="1">
    <location>
        <begin position="30"/>
        <end position="52"/>
    </location>
</feature>
<protein>
    <submittedName>
        <fullName evidence="2">9767_t:CDS:1</fullName>
    </submittedName>
</protein>
<evidence type="ECO:0000313" key="3">
    <source>
        <dbReference type="Proteomes" id="UP000789375"/>
    </source>
</evidence>
<organism evidence="2 3">
    <name type="scientific">Funneliformis mosseae</name>
    <name type="common">Endomycorrhizal fungus</name>
    <name type="synonym">Glomus mosseae</name>
    <dbReference type="NCBI Taxonomy" id="27381"/>
    <lineage>
        <taxon>Eukaryota</taxon>
        <taxon>Fungi</taxon>
        <taxon>Fungi incertae sedis</taxon>
        <taxon>Mucoromycota</taxon>
        <taxon>Glomeromycotina</taxon>
        <taxon>Glomeromycetes</taxon>
        <taxon>Glomerales</taxon>
        <taxon>Glomeraceae</taxon>
        <taxon>Funneliformis</taxon>
    </lineage>
</organism>
<dbReference type="EMBL" id="CAJVPP010018923">
    <property type="protein sequence ID" value="CAG8736722.1"/>
    <property type="molecule type" value="Genomic_DNA"/>
</dbReference>
<dbReference type="Proteomes" id="UP000789375">
    <property type="component" value="Unassembled WGS sequence"/>
</dbReference>
<gene>
    <name evidence="2" type="ORF">FMOSSE_LOCUS15926</name>
</gene>
<name>A0A9N9NJ85_FUNMO</name>
<reference evidence="2" key="1">
    <citation type="submission" date="2021-06" db="EMBL/GenBank/DDBJ databases">
        <authorList>
            <person name="Kallberg Y."/>
            <person name="Tangrot J."/>
            <person name="Rosling A."/>
        </authorList>
    </citation>
    <scope>NUCLEOTIDE SEQUENCE</scope>
    <source>
        <strain evidence="2">87-6 pot B 2015</strain>
    </source>
</reference>
<keyword evidence="3" id="KW-1185">Reference proteome</keyword>
<evidence type="ECO:0000313" key="2">
    <source>
        <dbReference type="EMBL" id="CAG8736722.1"/>
    </source>
</evidence>
<proteinExistence type="predicted"/>
<accession>A0A9N9NJ85</accession>
<comment type="caution">
    <text evidence="2">The sequence shown here is derived from an EMBL/GenBank/DDBJ whole genome shotgun (WGS) entry which is preliminary data.</text>
</comment>
<dbReference type="AlphaFoldDB" id="A0A9N9NJ85"/>
<feature type="non-terminal residue" evidence="2">
    <location>
        <position position="67"/>
    </location>
</feature>
<evidence type="ECO:0000256" key="1">
    <source>
        <dbReference type="SAM" id="MobiDB-lite"/>
    </source>
</evidence>